<evidence type="ECO:0000313" key="2">
    <source>
        <dbReference type="Proteomes" id="UP000182567"/>
    </source>
</evidence>
<reference evidence="2" key="1">
    <citation type="submission" date="2016-10" db="EMBL/GenBank/DDBJ databases">
        <title>Pseudomonas frederiksbergensis ERGS4:02 complete genome.</title>
        <authorList>
            <person name="Kumar R."/>
            <person name="Acharya V."/>
            <person name="Singh D."/>
        </authorList>
    </citation>
    <scope>NUCLEOTIDE SEQUENCE [LARGE SCALE GENOMIC DNA]</scope>
    <source>
        <strain evidence="2">ERGS4:02</strain>
    </source>
</reference>
<name>A0A1J0EN94_9PSED</name>
<dbReference type="GeneID" id="46910002"/>
<dbReference type="Proteomes" id="UP000182567">
    <property type="component" value="Chromosome"/>
</dbReference>
<gene>
    <name evidence="1" type="ORF">BLL42_17185</name>
</gene>
<dbReference type="OrthoDB" id="8859199at2"/>
<proteinExistence type="predicted"/>
<sequence length="73" mass="8572">MQEMNGSNQWFYEEKGERKAVDEQQMVSLIHLGELTYGSMILNIAPSLFAEEHDTSRFKGWVTRFVTHTRLNH</sequence>
<dbReference type="EMBL" id="CP017886">
    <property type="protein sequence ID" value="APC17387.1"/>
    <property type="molecule type" value="Genomic_DNA"/>
</dbReference>
<protein>
    <submittedName>
        <fullName evidence="1">Uncharacterized protein</fullName>
    </submittedName>
</protein>
<dbReference type="AlphaFoldDB" id="A0A1J0EN94"/>
<dbReference type="RefSeq" id="WP_071553208.1">
    <property type="nucleotide sequence ID" value="NZ_CP017886.1"/>
</dbReference>
<accession>A0A1J0EN94</accession>
<evidence type="ECO:0000313" key="1">
    <source>
        <dbReference type="EMBL" id="APC17387.1"/>
    </source>
</evidence>
<organism evidence="1 2">
    <name type="scientific">Pseudomonas frederiksbergensis</name>
    <dbReference type="NCBI Taxonomy" id="104087"/>
    <lineage>
        <taxon>Bacteria</taxon>
        <taxon>Pseudomonadati</taxon>
        <taxon>Pseudomonadota</taxon>
        <taxon>Gammaproteobacteria</taxon>
        <taxon>Pseudomonadales</taxon>
        <taxon>Pseudomonadaceae</taxon>
        <taxon>Pseudomonas</taxon>
    </lineage>
</organism>